<evidence type="ECO:0000313" key="3">
    <source>
        <dbReference type="Proteomes" id="UP000039021"/>
    </source>
</evidence>
<accession>A0A655AM80</accession>
<reference evidence="3 4" key="2">
    <citation type="submission" date="2015-03" db="EMBL/GenBank/DDBJ databases">
        <authorList>
            <consortium name="Pathogen Informatics"/>
        </authorList>
    </citation>
    <scope>NUCLEOTIDE SEQUENCE [LARGE SCALE GENOMIC DNA]</scope>
    <source>
        <strain evidence="1 4">Bir 172</strain>
        <strain evidence="3">N09902308</strain>
    </source>
</reference>
<evidence type="ECO:0000313" key="2">
    <source>
        <dbReference type="EMBL" id="COY47801.1"/>
    </source>
</evidence>
<sequence length="64" mass="7014">MHAQQVQPGLQLTPGRRLRGLVAAHMRIDCERTSKPVPVYEQIVGHTEDFGQLGHDVLVGVTVA</sequence>
<dbReference type="Proteomes" id="UP000048948">
    <property type="component" value="Unassembled WGS sequence"/>
</dbReference>
<evidence type="ECO:0000313" key="4">
    <source>
        <dbReference type="Proteomes" id="UP000048948"/>
    </source>
</evidence>
<dbReference type="AlphaFoldDB" id="A0A655AM80"/>
<dbReference type="EMBL" id="CSBK01001253">
    <property type="protein sequence ID" value="COY47801.1"/>
    <property type="molecule type" value="Genomic_DNA"/>
</dbReference>
<gene>
    <name evidence="2" type="ORF">ERS007739_02670</name>
    <name evidence="1" type="ORF">ERS027646_03066</name>
</gene>
<evidence type="ECO:0000313" key="1">
    <source>
        <dbReference type="EMBL" id="CKT15178.1"/>
    </source>
</evidence>
<name>A0A655AM80_MYCTX</name>
<dbReference type="EMBL" id="CNGE01000655">
    <property type="protein sequence ID" value="CKT15178.1"/>
    <property type="molecule type" value="Genomic_DNA"/>
</dbReference>
<protein>
    <submittedName>
        <fullName evidence="1">Uncharacterized protein</fullName>
    </submittedName>
</protein>
<organism evidence="1 4">
    <name type="scientific">Mycobacterium tuberculosis</name>
    <dbReference type="NCBI Taxonomy" id="1773"/>
    <lineage>
        <taxon>Bacteria</taxon>
        <taxon>Bacillati</taxon>
        <taxon>Actinomycetota</taxon>
        <taxon>Actinomycetes</taxon>
        <taxon>Mycobacteriales</taxon>
        <taxon>Mycobacteriaceae</taxon>
        <taxon>Mycobacterium</taxon>
        <taxon>Mycobacterium tuberculosis complex</taxon>
    </lineage>
</organism>
<proteinExistence type="predicted"/>
<reference evidence="2" key="1">
    <citation type="submission" date="2015-03" db="EMBL/GenBank/DDBJ databases">
        <authorList>
            <consortium name="Pathogen Informatics"/>
            <person name="Murphy D."/>
        </authorList>
    </citation>
    <scope>NUCLEOTIDE SEQUENCE</scope>
    <source>
        <strain evidence="2">N09902308</strain>
    </source>
</reference>
<dbReference type="Proteomes" id="UP000039021">
    <property type="component" value="Unassembled WGS sequence"/>
</dbReference>